<accession>R7Q2W7</accession>
<dbReference type="KEGG" id="ccp:CHC_T00007617001"/>
<dbReference type="EMBL" id="HG001460">
    <property type="protein sequence ID" value="CDF32238.1"/>
    <property type="molecule type" value="Genomic_DNA"/>
</dbReference>
<dbReference type="AlphaFoldDB" id="R7Q2W7"/>
<evidence type="ECO:0000256" key="1">
    <source>
        <dbReference type="SAM" id="MobiDB-lite"/>
    </source>
</evidence>
<evidence type="ECO:0000313" key="3">
    <source>
        <dbReference type="Proteomes" id="UP000012073"/>
    </source>
</evidence>
<dbReference type="Gramene" id="CDF32238">
    <property type="protein sequence ID" value="CDF32238"/>
    <property type="gene ID" value="CHC_T00007617001"/>
</dbReference>
<keyword evidence="3" id="KW-1185">Reference proteome</keyword>
<sequence>MTAPRKNHVRTTSQKENRSQRYAQLSKQKQYRELRWIRASKRP</sequence>
<protein>
    <submittedName>
        <fullName evidence="2">Uncharacterized protein</fullName>
    </submittedName>
</protein>
<evidence type="ECO:0000313" key="2">
    <source>
        <dbReference type="EMBL" id="CDF32238.1"/>
    </source>
</evidence>
<dbReference type="GeneID" id="17319612"/>
<dbReference type="Proteomes" id="UP000012073">
    <property type="component" value="Unassembled WGS sequence"/>
</dbReference>
<gene>
    <name evidence="2" type="ORF">CHC_T00007617001</name>
</gene>
<proteinExistence type="predicted"/>
<name>R7Q2W7_CHOCR</name>
<organism evidence="2 3">
    <name type="scientific">Chondrus crispus</name>
    <name type="common">Carrageen Irish moss</name>
    <name type="synonym">Polymorpha crispa</name>
    <dbReference type="NCBI Taxonomy" id="2769"/>
    <lineage>
        <taxon>Eukaryota</taxon>
        <taxon>Rhodophyta</taxon>
        <taxon>Florideophyceae</taxon>
        <taxon>Rhodymeniophycidae</taxon>
        <taxon>Gigartinales</taxon>
        <taxon>Gigartinaceae</taxon>
        <taxon>Chondrus</taxon>
    </lineage>
</organism>
<feature type="region of interest" description="Disordered" evidence="1">
    <location>
        <begin position="1"/>
        <end position="43"/>
    </location>
</feature>
<dbReference type="RefSeq" id="XP_005711903.1">
    <property type="nucleotide sequence ID" value="XM_005711846.1"/>
</dbReference>
<reference evidence="3" key="1">
    <citation type="journal article" date="2013" name="Proc. Natl. Acad. Sci. U.S.A.">
        <title>Genome structure and metabolic features in the red seaweed Chondrus crispus shed light on evolution of the Archaeplastida.</title>
        <authorList>
            <person name="Collen J."/>
            <person name="Porcel B."/>
            <person name="Carre W."/>
            <person name="Ball S.G."/>
            <person name="Chaparro C."/>
            <person name="Tonon T."/>
            <person name="Barbeyron T."/>
            <person name="Michel G."/>
            <person name="Noel B."/>
            <person name="Valentin K."/>
            <person name="Elias M."/>
            <person name="Artiguenave F."/>
            <person name="Arun A."/>
            <person name="Aury J.M."/>
            <person name="Barbosa-Neto J.F."/>
            <person name="Bothwell J.H."/>
            <person name="Bouget F.Y."/>
            <person name="Brillet L."/>
            <person name="Cabello-Hurtado F."/>
            <person name="Capella-Gutierrez S."/>
            <person name="Charrier B."/>
            <person name="Cladiere L."/>
            <person name="Cock J.M."/>
            <person name="Coelho S.M."/>
            <person name="Colleoni C."/>
            <person name="Czjzek M."/>
            <person name="Da Silva C."/>
            <person name="Delage L."/>
            <person name="Denoeud F."/>
            <person name="Deschamps P."/>
            <person name="Dittami S.M."/>
            <person name="Gabaldon T."/>
            <person name="Gachon C.M."/>
            <person name="Groisillier A."/>
            <person name="Herve C."/>
            <person name="Jabbari K."/>
            <person name="Katinka M."/>
            <person name="Kloareg B."/>
            <person name="Kowalczyk N."/>
            <person name="Labadie K."/>
            <person name="Leblanc C."/>
            <person name="Lopez P.J."/>
            <person name="McLachlan D.H."/>
            <person name="Meslet-Cladiere L."/>
            <person name="Moustafa A."/>
            <person name="Nehr Z."/>
            <person name="Nyvall Collen P."/>
            <person name="Panaud O."/>
            <person name="Partensky F."/>
            <person name="Poulain J."/>
            <person name="Rensing S.A."/>
            <person name="Rousvoal S."/>
            <person name="Samson G."/>
            <person name="Symeonidi A."/>
            <person name="Weissenbach J."/>
            <person name="Zambounis A."/>
            <person name="Wincker P."/>
            <person name="Boyen C."/>
        </authorList>
    </citation>
    <scope>NUCLEOTIDE SEQUENCE [LARGE SCALE GENOMIC DNA]</scope>
    <source>
        <strain evidence="3">cv. Stackhouse</strain>
    </source>
</reference>